<reference evidence="5 7" key="2">
    <citation type="submission" date="2020-02" db="EMBL/GenBank/DDBJ databases">
        <title>Genome sequence of Parvularcula flava strain NH6-79.</title>
        <authorList>
            <person name="Abdul Karim M.H."/>
            <person name="Lam M.Q."/>
            <person name="Chen S.J."/>
            <person name="Yahya A."/>
            <person name="Shahir S."/>
            <person name="Shamsir M.S."/>
            <person name="Chong C.S."/>
        </authorList>
    </citation>
    <scope>NUCLEOTIDE SEQUENCE [LARGE SCALE GENOMIC DNA]</scope>
    <source>
        <strain evidence="5 7">NH6-79</strain>
    </source>
</reference>
<sequence>MTFNRLIAAVMVSAASLFGTALTANAQETLPYEAFAQDPTITNVEVSPDGRWLSVVQRNSIDGDPFLGIYDAQDLSKGRIRTYGARGMSVNSARWINDDFLLVVFTQQFSEGEDTYRISKIASIHRERGSFIDIPKLQFDRRTQGAAAAELEKRAGAASVISTLPADPDHVMISYVANANGVRAIAKVRIDSGVIVSETTGNTRYGGYGVDAEGDIRFASYTDRSTGEEVFVARIKGETEWIEIGRSGSGGDAISQVFSPLGFLNADNPNELFVVSNHDADTAGIFAFDLASQDYTELLFRHPKYDAAGIVTIRDPEDRLRQYLTGFAYDGRGGEVYWIDPAEKAFNENLDELLPNANNDMISASHDLSVRVIRSNGPRTPSTYYLYDEAKGGLQLIGKSMPALTEEALSDMEFVTYTARDGYEIPALVTVPDGEGPFPSIVMPHGGPTARDYWGFDLWSQLFAHHGYAVIQPQYRISTGFGKKHLQDGFGEWGMLQQDDIDDAGQYLVDQGIADPDRLAIMGWSYGGYSSFIGSARDPNPYKCAIPGAGVGDMEQFRAWLYSGGSRNDPLTQYRNTVEGLNPLDLVSSVDVPVLVIHGTEDERVPISHSDKFAAALQREGKEYKYIKLDGANHFFGTIYYEHWMEMFPAMIDWLDNTCGLKE</sequence>
<dbReference type="EMBL" id="BMGZ01000001">
    <property type="protein sequence ID" value="GGH96576.1"/>
    <property type="molecule type" value="Genomic_DNA"/>
</dbReference>
<evidence type="ECO:0000313" key="4">
    <source>
        <dbReference type="EMBL" id="GGH96576.1"/>
    </source>
</evidence>
<keyword evidence="1" id="KW-0378">Hydrolase</keyword>
<gene>
    <name evidence="5" type="ORF">FF098_007855</name>
    <name evidence="4" type="ORF">GCM10011355_15800</name>
</gene>
<dbReference type="PANTHER" id="PTHR42776">
    <property type="entry name" value="SERINE PEPTIDASE S9 FAMILY MEMBER"/>
    <property type="match status" value="1"/>
</dbReference>
<dbReference type="AlphaFoldDB" id="A0A8J3A6G0"/>
<dbReference type="SUPFAM" id="SSF53474">
    <property type="entry name" value="alpha/beta-Hydrolases"/>
    <property type="match status" value="1"/>
</dbReference>
<dbReference type="EMBL" id="VCJR02000001">
    <property type="protein sequence ID" value="NHK27812.1"/>
    <property type="molecule type" value="Genomic_DNA"/>
</dbReference>
<evidence type="ECO:0000256" key="2">
    <source>
        <dbReference type="SAM" id="SignalP"/>
    </source>
</evidence>
<dbReference type="Proteomes" id="UP000818603">
    <property type="component" value="Unassembled WGS sequence"/>
</dbReference>
<dbReference type="Gene3D" id="3.40.50.1820">
    <property type="entry name" value="alpha/beta hydrolase"/>
    <property type="match status" value="1"/>
</dbReference>
<accession>A0A8J3A6G0</accession>
<dbReference type="RefSeq" id="WP_155139058.1">
    <property type="nucleotide sequence ID" value="NZ_BMGZ01000001.1"/>
</dbReference>
<dbReference type="InterPro" id="IPR029058">
    <property type="entry name" value="AB_hydrolase_fold"/>
</dbReference>
<comment type="caution">
    <text evidence="4">The sequence shown here is derived from an EMBL/GenBank/DDBJ whole genome shotgun (WGS) entry which is preliminary data.</text>
</comment>
<dbReference type="GO" id="GO:0004252">
    <property type="term" value="F:serine-type endopeptidase activity"/>
    <property type="evidence" value="ECO:0007669"/>
    <property type="project" value="TreeGrafter"/>
</dbReference>
<evidence type="ECO:0000259" key="3">
    <source>
        <dbReference type="Pfam" id="PF00326"/>
    </source>
</evidence>
<keyword evidence="2" id="KW-0732">Signal</keyword>
<evidence type="ECO:0000313" key="7">
    <source>
        <dbReference type="Proteomes" id="UP000818603"/>
    </source>
</evidence>
<evidence type="ECO:0000313" key="5">
    <source>
        <dbReference type="EMBL" id="NHK27812.1"/>
    </source>
</evidence>
<dbReference type="Proteomes" id="UP000621856">
    <property type="component" value="Unassembled WGS sequence"/>
</dbReference>
<protein>
    <submittedName>
        <fullName evidence="4">Peptidase S9</fullName>
    </submittedName>
    <submittedName>
        <fullName evidence="5">S9 family peptidase</fullName>
    </submittedName>
</protein>
<dbReference type="GO" id="GO:0006508">
    <property type="term" value="P:proteolysis"/>
    <property type="evidence" value="ECO:0007669"/>
    <property type="project" value="InterPro"/>
</dbReference>
<feature type="domain" description="Peptidase S9 prolyl oligopeptidase catalytic" evidence="3">
    <location>
        <begin position="454"/>
        <end position="659"/>
    </location>
</feature>
<proteinExistence type="predicted"/>
<dbReference type="Pfam" id="PF00326">
    <property type="entry name" value="Peptidase_S9"/>
    <property type="match status" value="1"/>
</dbReference>
<evidence type="ECO:0000256" key="1">
    <source>
        <dbReference type="ARBA" id="ARBA00022801"/>
    </source>
</evidence>
<dbReference type="PANTHER" id="PTHR42776:SF27">
    <property type="entry name" value="DIPEPTIDYL PEPTIDASE FAMILY MEMBER 6"/>
    <property type="match status" value="1"/>
</dbReference>
<dbReference type="SUPFAM" id="SSF50993">
    <property type="entry name" value="Peptidase/esterase 'gauge' domain"/>
    <property type="match status" value="1"/>
</dbReference>
<reference evidence="4" key="1">
    <citation type="journal article" date="2014" name="Int. J. Syst. Evol. Microbiol.">
        <title>Complete genome sequence of Corynebacterium casei LMG S-19264T (=DSM 44701T), isolated from a smear-ripened cheese.</title>
        <authorList>
            <consortium name="US DOE Joint Genome Institute (JGI-PGF)"/>
            <person name="Walter F."/>
            <person name="Albersmeier A."/>
            <person name="Kalinowski J."/>
            <person name="Ruckert C."/>
        </authorList>
    </citation>
    <scope>NUCLEOTIDE SEQUENCE</scope>
    <source>
        <strain evidence="4">CGMCC 1.14984</strain>
    </source>
</reference>
<dbReference type="InterPro" id="IPR001375">
    <property type="entry name" value="Peptidase_S9_cat"/>
</dbReference>
<feature type="chain" id="PRO_5035220132" evidence="2">
    <location>
        <begin position="27"/>
        <end position="663"/>
    </location>
</feature>
<keyword evidence="7" id="KW-1185">Reference proteome</keyword>
<evidence type="ECO:0000313" key="6">
    <source>
        <dbReference type="Proteomes" id="UP000621856"/>
    </source>
</evidence>
<reference evidence="4" key="3">
    <citation type="submission" date="2020-09" db="EMBL/GenBank/DDBJ databases">
        <authorList>
            <person name="Sun Q."/>
            <person name="Zhou Y."/>
        </authorList>
    </citation>
    <scope>NUCLEOTIDE SEQUENCE</scope>
    <source>
        <strain evidence="4">CGMCC 1.14984</strain>
    </source>
</reference>
<name>A0A8J3A6G0_9PROT</name>
<organism evidence="4 6">
    <name type="scientific">Aquisalinus luteolus</name>
    <dbReference type="NCBI Taxonomy" id="1566827"/>
    <lineage>
        <taxon>Bacteria</taxon>
        <taxon>Pseudomonadati</taxon>
        <taxon>Pseudomonadota</taxon>
        <taxon>Alphaproteobacteria</taxon>
        <taxon>Parvularculales</taxon>
        <taxon>Parvularculaceae</taxon>
        <taxon>Aquisalinus</taxon>
    </lineage>
</organism>
<feature type="signal peptide" evidence="2">
    <location>
        <begin position="1"/>
        <end position="26"/>
    </location>
</feature>